<evidence type="ECO:0000313" key="8">
    <source>
        <dbReference type="Proteomes" id="UP000037510"/>
    </source>
</evidence>
<feature type="transmembrane region" description="Helical" evidence="5">
    <location>
        <begin position="218"/>
        <end position="242"/>
    </location>
</feature>
<sequence>VKTSQQLCIETKKPALGYADTCDLVSDAYGGPEWSVTVFCGLTLVVLVPLTQITKLKYLVPFSAIANFGIGVVMPLENEMQKPQHFLGCPGVLNLAMSTVVVLYGFVGFVGYMSFGEGIGANCEAPCRLRDAPFLRVSVLRASGRGVEEDTGSSPGPEPPLGSSGAPACRDFDYRLAQTAKLLVACVMLLSFALVYYVPVDVVWRRIQDRVPARNHRWAVAGLRLAGTLIIVFVIMFVLFVPVGLGSAIPRLELFMELVGAVCLSVMGLLLPSVVETVWRWDKDLTPFHWVVWKNAAISVFSLVAMVSGVAYAIIAMIEK</sequence>
<evidence type="ECO:0000259" key="6">
    <source>
        <dbReference type="Pfam" id="PF01490"/>
    </source>
</evidence>
<feature type="transmembrane region" description="Helical" evidence="5">
    <location>
        <begin position="96"/>
        <end position="115"/>
    </location>
</feature>
<dbReference type="Proteomes" id="UP000037510">
    <property type="component" value="Unassembled WGS sequence"/>
</dbReference>
<dbReference type="PANTHER" id="PTHR22950">
    <property type="entry name" value="AMINO ACID TRANSPORTER"/>
    <property type="match status" value="1"/>
</dbReference>
<dbReference type="GO" id="GO:0005774">
    <property type="term" value="C:vacuolar membrane"/>
    <property type="evidence" value="ECO:0007669"/>
    <property type="project" value="TreeGrafter"/>
</dbReference>
<dbReference type="STRING" id="104452.A0A0L7KJ65"/>
<feature type="non-terminal residue" evidence="7">
    <location>
        <position position="1"/>
    </location>
</feature>
<feature type="domain" description="Amino acid transporter transmembrane" evidence="6">
    <location>
        <begin position="69"/>
        <end position="120"/>
    </location>
</feature>
<comment type="subcellular location">
    <subcellularLocation>
        <location evidence="1">Membrane</location>
        <topology evidence="1">Multi-pass membrane protein</topology>
    </subcellularLocation>
</comment>
<dbReference type="PANTHER" id="PTHR22950:SF494">
    <property type="entry name" value="GH04538P"/>
    <property type="match status" value="1"/>
</dbReference>
<evidence type="ECO:0000256" key="4">
    <source>
        <dbReference type="ARBA" id="ARBA00023136"/>
    </source>
</evidence>
<accession>A0A0L7KJ65</accession>
<feature type="transmembrane region" description="Helical" evidence="5">
    <location>
        <begin position="34"/>
        <end position="51"/>
    </location>
</feature>
<feature type="domain" description="Amino acid transporter transmembrane" evidence="6">
    <location>
        <begin position="176"/>
        <end position="314"/>
    </location>
</feature>
<dbReference type="InterPro" id="IPR013057">
    <property type="entry name" value="AA_transpt_TM"/>
</dbReference>
<feature type="transmembrane region" description="Helical" evidence="5">
    <location>
        <begin position="180"/>
        <end position="198"/>
    </location>
</feature>
<feature type="transmembrane region" description="Helical" evidence="5">
    <location>
        <begin position="254"/>
        <end position="275"/>
    </location>
</feature>
<evidence type="ECO:0000256" key="1">
    <source>
        <dbReference type="ARBA" id="ARBA00004141"/>
    </source>
</evidence>
<dbReference type="AlphaFoldDB" id="A0A0L7KJ65"/>
<organism evidence="7 8">
    <name type="scientific">Operophtera brumata</name>
    <name type="common">Winter moth</name>
    <name type="synonym">Phalaena brumata</name>
    <dbReference type="NCBI Taxonomy" id="104452"/>
    <lineage>
        <taxon>Eukaryota</taxon>
        <taxon>Metazoa</taxon>
        <taxon>Ecdysozoa</taxon>
        <taxon>Arthropoda</taxon>
        <taxon>Hexapoda</taxon>
        <taxon>Insecta</taxon>
        <taxon>Pterygota</taxon>
        <taxon>Neoptera</taxon>
        <taxon>Endopterygota</taxon>
        <taxon>Lepidoptera</taxon>
        <taxon>Glossata</taxon>
        <taxon>Ditrysia</taxon>
        <taxon>Geometroidea</taxon>
        <taxon>Geometridae</taxon>
        <taxon>Larentiinae</taxon>
        <taxon>Operophtera</taxon>
    </lineage>
</organism>
<evidence type="ECO:0000313" key="7">
    <source>
        <dbReference type="EMBL" id="KOB63106.1"/>
    </source>
</evidence>
<keyword evidence="8" id="KW-1185">Reference proteome</keyword>
<keyword evidence="3 5" id="KW-1133">Transmembrane helix</keyword>
<feature type="non-terminal residue" evidence="7">
    <location>
        <position position="320"/>
    </location>
</feature>
<keyword evidence="2 5" id="KW-0812">Transmembrane</keyword>
<protein>
    <submittedName>
        <fullName evidence="7">Amino acid transporter protein</fullName>
    </submittedName>
</protein>
<gene>
    <name evidence="7" type="ORF">OBRU01_21708</name>
</gene>
<dbReference type="EMBL" id="JTDY01009664">
    <property type="protein sequence ID" value="KOB63106.1"/>
    <property type="molecule type" value="Genomic_DNA"/>
</dbReference>
<feature type="transmembrane region" description="Helical" evidence="5">
    <location>
        <begin position="58"/>
        <end position="76"/>
    </location>
</feature>
<keyword evidence="4 5" id="KW-0472">Membrane</keyword>
<evidence type="ECO:0000256" key="5">
    <source>
        <dbReference type="SAM" id="Phobius"/>
    </source>
</evidence>
<dbReference type="GO" id="GO:0015179">
    <property type="term" value="F:L-amino acid transmembrane transporter activity"/>
    <property type="evidence" value="ECO:0007669"/>
    <property type="project" value="TreeGrafter"/>
</dbReference>
<feature type="transmembrane region" description="Helical" evidence="5">
    <location>
        <begin position="295"/>
        <end position="318"/>
    </location>
</feature>
<evidence type="ECO:0000256" key="2">
    <source>
        <dbReference type="ARBA" id="ARBA00022692"/>
    </source>
</evidence>
<proteinExistence type="predicted"/>
<comment type="caution">
    <text evidence="7">The sequence shown here is derived from an EMBL/GenBank/DDBJ whole genome shotgun (WGS) entry which is preliminary data.</text>
</comment>
<dbReference type="Pfam" id="PF01490">
    <property type="entry name" value="Aa_trans"/>
    <property type="match status" value="2"/>
</dbReference>
<name>A0A0L7KJ65_OPEBR</name>
<evidence type="ECO:0000256" key="3">
    <source>
        <dbReference type="ARBA" id="ARBA00022989"/>
    </source>
</evidence>
<reference evidence="7 8" key="1">
    <citation type="journal article" date="2015" name="Genome Biol. Evol.">
        <title>The genome of winter moth (Operophtera brumata) provides a genomic perspective on sexual dimorphism and phenology.</title>
        <authorList>
            <person name="Derks M.F."/>
            <person name="Smit S."/>
            <person name="Salis L."/>
            <person name="Schijlen E."/>
            <person name="Bossers A."/>
            <person name="Mateman C."/>
            <person name="Pijl A.S."/>
            <person name="de Ridder D."/>
            <person name="Groenen M.A."/>
            <person name="Visser M.E."/>
            <person name="Megens H.J."/>
        </authorList>
    </citation>
    <scope>NUCLEOTIDE SEQUENCE [LARGE SCALE GENOMIC DNA]</scope>
    <source>
        <strain evidence="7">WM2013NL</strain>
        <tissue evidence="7">Head and thorax</tissue>
    </source>
</reference>